<dbReference type="Gene3D" id="1.10.340.30">
    <property type="entry name" value="Hypothetical protein, domain 2"/>
    <property type="match status" value="1"/>
</dbReference>
<dbReference type="FunCoup" id="A0A0Q0RMK0">
    <property type="interactions" value="8"/>
</dbReference>
<name>A0A0Q0RMK0_9ARCH</name>
<dbReference type="SMART" id="SM00478">
    <property type="entry name" value="ENDO3c"/>
    <property type="match status" value="1"/>
</dbReference>
<keyword evidence="2" id="KW-0479">Metal-binding</keyword>
<dbReference type="GO" id="GO:0003824">
    <property type="term" value="F:catalytic activity"/>
    <property type="evidence" value="ECO:0007669"/>
    <property type="project" value="InterPro"/>
</dbReference>
<dbReference type="SUPFAM" id="SSF48150">
    <property type="entry name" value="DNA-glycosylase"/>
    <property type="match status" value="1"/>
</dbReference>
<keyword evidence="1" id="KW-0004">4Fe-4S</keyword>
<dbReference type="GO" id="GO:0006284">
    <property type="term" value="P:base-excision repair"/>
    <property type="evidence" value="ECO:0007669"/>
    <property type="project" value="InterPro"/>
</dbReference>
<dbReference type="InterPro" id="IPR011257">
    <property type="entry name" value="DNA_glycosylase"/>
</dbReference>
<dbReference type="AlphaFoldDB" id="A0A0Q0RMK0"/>
<proteinExistence type="predicted"/>
<evidence type="ECO:0000256" key="4">
    <source>
        <dbReference type="ARBA" id="ARBA00023014"/>
    </source>
</evidence>
<feature type="domain" description="HhH-GPD" evidence="5">
    <location>
        <begin position="33"/>
        <end position="189"/>
    </location>
</feature>
<accession>A0A0Q0RMK0</accession>
<protein>
    <recommendedName>
        <fullName evidence="5">HhH-GPD domain-containing protein</fullName>
    </recommendedName>
</protein>
<evidence type="ECO:0000256" key="2">
    <source>
        <dbReference type="ARBA" id="ARBA00022723"/>
    </source>
</evidence>
<dbReference type="InterPro" id="IPR023170">
    <property type="entry name" value="HhH_base_excis_C"/>
</dbReference>
<evidence type="ECO:0000313" key="6">
    <source>
        <dbReference type="EMBL" id="KQB33446.1"/>
    </source>
</evidence>
<dbReference type="Proteomes" id="UP000050301">
    <property type="component" value="Unassembled WGS sequence"/>
</dbReference>
<dbReference type="InParanoid" id="A0A0Q0RMK0"/>
<dbReference type="PANTHER" id="PTHR10359">
    <property type="entry name" value="A/G-SPECIFIC ADENINE GLYCOSYLASE/ENDONUCLEASE III"/>
    <property type="match status" value="1"/>
</dbReference>
<keyword evidence="7" id="KW-1185">Reference proteome</keyword>
<dbReference type="InterPro" id="IPR003265">
    <property type="entry name" value="HhH-GPD_domain"/>
</dbReference>
<keyword evidence="4" id="KW-0411">Iron-sulfur</keyword>
<evidence type="ECO:0000256" key="3">
    <source>
        <dbReference type="ARBA" id="ARBA00023004"/>
    </source>
</evidence>
<sequence>MFNELYRILYDHYGDLKWWPSSSDDETVIGCILTQNTSWKNVEKSIINLKNNGLLNLNAIKNMDAEILKKYIMPSGFYNQKAVYLKNIADAVIDSYGTLDNMKNRDIKNISNFLKNIKGVGQETLDSIMLYALNYPVFVVDAYTKRFLKRYYNQNFTFDMIQNYALNDLKKDISMLKNLHAMIVELSKTYCKSTPQCSECFLRTGCKYHNSIKNSDR</sequence>
<dbReference type="GO" id="GO:0051539">
    <property type="term" value="F:4 iron, 4 sulfur cluster binding"/>
    <property type="evidence" value="ECO:0007669"/>
    <property type="project" value="UniProtKB-KW"/>
</dbReference>
<gene>
    <name evidence="6" type="ORF">AOG55_03015</name>
</gene>
<dbReference type="EMBL" id="LKBH01000312">
    <property type="protein sequence ID" value="KQB33446.1"/>
    <property type="molecule type" value="Genomic_DNA"/>
</dbReference>
<dbReference type="Pfam" id="PF00730">
    <property type="entry name" value="HhH-GPD"/>
    <property type="match status" value="1"/>
</dbReference>
<dbReference type="PIRSF" id="PIRSF001435">
    <property type="entry name" value="Nth"/>
    <property type="match status" value="1"/>
</dbReference>
<evidence type="ECO:0000259" key="5">
    <source>
        <dbReference type="SMART" id="SM00478"/>
    </source>
</evidence>
<dbReference type="GeneID" id="84222679"/>
<dbReference type="CDD" id="cd00056">
    <property type="entry name" value="ENDO3c"/>
    <property type="match status" value="1"/>
</dbReference>
<reference evidence="6 7" key="1">
    <citation type="submission" date="2015-09" db="EMBL/GenBank/DDBJ databases">
        <title>Heavy metals and arsenic resistance mechanisms in polyextremophilic archaea of the family Ferroplasmaceae.</title>
        <authorList>
            <person name="Bulaev A.G."/>
            <person name="Kanygina A.V."/>
        </authorList>
    </citation>
    <scope>NUCLEOTIDE SEQUENCE [LARGE SCALE GENOMIC DNA]</scope>
    <source>
        <strain evidence="6 7">BH2</strain>
    </source>
</reference>
<dbReference type="Gene3D" id="1.10.1670.10">
    <property type="entry name" value="Helix-hairpin-Helix base-excision DNA repair enzymes (C-terminal)"/>
    <property type="match status" value="1"/>
</dbReference>
<evidence type="ECO:0000313" key="7">
    <source>
        <dbReference type="Proteomes" id="UP000050301"/>
    </source>
</evidence>
<keyword evidence="3" id="KW-0408">Iron</keyword>
<dbReference type="PANTHER" id="PTHR10359:SF19">
    <property type="entry name" value="DNA REPAIR GLYCOSYLASE MJ1434-RELATED"/>
    <property type="match status" value="1"/>
</dbReference>
<dbReference type="GO" id="GO:0046872">
    <property type="term" value="F:metal ion binding"/>
    <property type="evidence" value="ECO:0007669"/>
    <property type="project" value="UniProtKB-KW"/>
</dbReference>
<organism evidence="6 7">
    <name type="scientific">Acidiplasma cupricumulans</name>
    <dbReference type="NCBI Taxonomy" id="312540"/>
    <lineage>
        <taxon>Archaea</taxon>
        <taxon>Methanobacteriati</taxon>
        <taxon>Thermoplasmatota</taxon>
        <taxon>Thermoplasmata</taxon>
        <taxon>Thermoplasmatales</taxon>
        <taxon>Ferroplasmaceae</taxon>
        <taxon>Acidiplasma</taxon>
    </lineage>
</organism>
<comment type="caution">
    <text evidence="6">The sequence shown here is derived from an EMBL/GenBank/DDBJ whole genome shotgun (WGS) entry which is preliminary data.</text>
</comment>
<dbReference type="RefSeq" id="WP_048101074.1">
    <property type="nucleotide sequence ID" value="NZ_LKBH01000312.1"/>
</dbReference>
<evidence type="ECO:0000256" key="1">
    <source>
        <dbReference type="ARBA" id="ARBA00022485"/>
    </source>
</evidence>